<protein>
    <recommendedName>
        <fullName evidence="8">Bifunctional purine biosynthesis protein PurH</fullName>
    </recommendedName>
    <domain>
        <recommendedName>
            <fullName evidence="8">Phosphoribosylaminoimidazolecarboxamide formyltransferase</fullName>
            <ecNumber evidence="8">2.1.2.3</ecNumber>
        </recommendedName>
        <alternativeName>
            <fullName evidence="8">AICAR transformylase</fullName>
        </alternativeName>
    </domain>
    <domain>
        <recommendedName>
            <fullName evidence="8">IMP cyclohydrolase</fullName>
            <ecNumber evidence="8">3.5.4.10</ecNumber>
        </recommendedName>
        <alternativeName>
            <fullName evidence="8">ATIC</fullName>
        </alternativeName>
        <alternativeName>
            <fullName evidence="8">IMP synthase</fullName>
        </alternativeName>
        <alternativeName>
            <fullName evidence="8">Inosinicase</fullName>
        </alternativeName>
    </domain>
</protein>
<dbReference type="PANTHER" id="PTHR11692">
    <property type="entry name" value="BIFUNCTIONAL PURINE BIOSYNTHESIS PROTEIN PURH"/>
    <property type="match status" value="1"/>
</dbReference>
<evidence type="ECO:0000256" key="4">
    <source>
        <dbReference type="ARBA" id="ARBA00022679"/>
    </source>
</evidence>
<dbReference type="InterPro" id="IPR036914">
    <property type="entry name" value="MGS-like_dom_sf"/>
</dbReference>
<evidence type="ECO:0000256" key="7">
    <source>
        <dbReference type="ARBA" id="ARBA00023268"/>
    </source>
</evidence>
<dbReference type="HAMAP" id="MF_00139">
    <property type="entry name" value="PurH"/>
    <property type="match status" value="1"/>
</dbReference>
<dbReference type="Gene3D" id="3.40.50.1380">
    <property type="entry name" value="Methylglyoxal synthase-like domain"/>
    <property type="match status" value="1"/>
</dbReference>
<accession>A0A150WFX5</accession>
<dbReference type="InterPro" id="IPR024051">
    <property type="entry name" value="AICAR_Tfase_dup_dom_sf"/>
</dbReference>
<dbReference type="SUPFAM" id="SSF53927">
    <property type="entry name" value="Cytidine deaminase-like"/>
    <property type="match status" value="1"/>
</dbReference>
<comment type="catalytic activity">
    <reaction evidence="8">
        <text>(6R)-10-formyltetrahydrofolate + 5-amino-1-(5-phospho-beta-D-ribosyl)imidazole-4-carboxamide = 5-formamido-1-(5-phospho-D-ribosyl)imidazole-4-carboxamide + (6S)-5,6,7,8-tetrahydrofolate</text>
        <dbReference type="Rhea" id="RHEA:22192"/>
        <dbReference type="ChEBI" id="CHEBI:57453"/>
        <dbReference type="ChEBI" id="CHEBI:58467"/>
        <dbReference type="ChEBI" id="CHEBI:58475"/>
        <dbReference type="ChEBI" id="CHEBI:195366"/>
        <dbReference type="EC" id="2.1.2.3"/>
    </reaction>
</comment>
<sequence length="506" mass="55727">MRQIRRALLSVSDKTGLVELAKVLAAKNVELIASGGTAKALETAGLKVTPVEKLSGHGEAFQGRMKTISFEIASSLLFRRDDASDIEQAEKLGIQPIDLVVVNLYPFHETLKKQSGFEECIENIDIGGPTLLRAGAKNFQSVTVLCESNQYSEFVQEFRNTGSTSFEFRQKCASRVYTMTAFYDMAIAGFLTQKSGEALRYGENPHQKAFVLKNPFEEGLAHAKSLQGKEMSYNNYLDADFALKTLQDVHSWQKDKALPTAVVVKHNTPCGLAIAESPLRALKKAWKGDEKSSFGGIIALNFPVTDEVATFFSEKFVEVILAPSFSDSAREKLKKNCRVMEVGLTPHSSWQVRSIEGGVLMQEQDSFDLSQMKTVTQKKFAADKEKLAGFAALAVKNLKSNAIALCRQEGPEFELLTMGSGQTNRVDCIEKLIHSRLSDKGIKDISDVVLSSDAFFPFADSIQVAANLGVKYIIQPGGSIKDSDVIAEADRLDIAMIFTGRRHFLH</sequence>
<reference evidence="10 11" key="1">
    <citation type="submission" date="2016-03" db="EMBL/GenBank/DDBJ databases">
        <authorList>
            <person name="Ploux O."/>
        </authorList>
    </citation>
    <scope>NUCLEOTIDE SEQUENCE [LARGE SCALE GENOMIC DNA]</scope>
    <source>
        <strain evidence="10 11">BER2</strain>
    </source>
</reference>
<dbReference type="SUPFAM" id="SSF52335">
    <property type="entry name" value="Methylglyoxal synthase-like"/>
    <property type="match status" value="1"/>
</dbReference>
<evidence type="ECO:0000313" key="10">
    <source>
        <dbReference type="EMBL" id="KYG61998.1"/>
    </source>
</evidence>
<dbReference type="FunFam" id="3.40.50.1380:FF:000001">
    <property type="entry name" value="Bifunctional purine biosynthesis protein PurH"/>
    <property type="match status" value="1"/>
</dbReference>
<dbReference type="GO" id="GO:0003937">
    <property type="term" value="F:IMP cyclohydrolase activity"/>
    <property type="evidence" value="ECO:0007669"/>
    <property type="project" value="UniProtKB-UniRule"/>
</dbReference>
<keyword evidence="6 8" id="KW-0378">Hydrolase</keyword>
<comment type="catalytic activity">
    <reaction evidence="8">
        <text>IMP + H2O = 5-formamido-1-(5-phospho-D-ribosyl)imidazole-4-carboxamide</text>
        <dbReference type="Rhea" id="RHEA:18445"/>
        <dbReference type="ChEBI" id="CHEBI:15377"/>
        <dbReference type="ChEBI" id="CHEBI:58053"/>
        <dbReference type="ChEBI" id="CHEBI:58467"/>
        <dbReference type="EC" id="3.5.4.10"/>
    </reaction>
</comment>
<dbReference type="AlphaFoldDB" id="A0A150WFX5"/>
<dbReference type="UniPathway" id="UPA00074">
    <property type="reaction ID" value="UER00133"/>
</dbReference>
<evidence type="ECO:0000256" key="5">
    <source>
        <dbReference type="ARBA" id="ARBA00022755"/>
    </source>
</evidence>
<dbReference type="GO" id="GO:0006189">
    <property type="term" value="P:'de novo' IMP biosynthetic process"/>
    <property type="evidence" value="ECO:0007669"/>
    <property type="project" value="UniProtKB-UniRule"/>
</dbReference>
<evidence type="ECO:0000259" key="9">
    <source>
        <dbReference type="PROSITE" id="PS51855"/>
    </source>
</evidence>
<evidence type="ECO:0000256" key="6">
    <source>
        <dbReference type="ARBA" id="ARBA00022801"/>
    </source>
</evidence>
<dbReference type="Proteomes" id="UP000075391">
    <property type="component" value="Unassembled WGS sequence"/>
</dbReference>
<dbReference type="PANTHER" id="PTHR11692:SF0">
    <property type="entry name" value="BIFUNCTIONAL PURINE BIOSYNTHESIS PROTEIN ATIC"/>
    <property type="match status" value="1"/>
</dbReference>
<evidence type="ECO:0000313" key="11">
    <source>
        <dbReference type="Proteomes" id="UP000075391"/>
    </source>
</evidence>
<keyword evidence="5 8" id="KW-0658">Purine biosynthesis</keyword>
<evidence type="ECO:0000256" key="3">
    <source>
        <dbReference type="ARBA" id="ARBA00007667"/>
    </source>
</evidence>
<keyword evidence="4 8" id="KW-0808">Transferase</keyword>
<dbReference type="EC" id="2.1.2.3" evidence="8"/>
<dbReference type="RefSeq" id="WP_063244114.1">
    <property type="nucleotide sequence ID" value="NZ_LUKF01000016.1"/>
</dbReference>
<dbReference type="EMBL" id="LUKF01000016">
    <property type="protein sequence ID" value="KYG61998.1"/>
    <property type="molecule type" value="Genomic_DNA"/>
</dbReference>
<comment type="domain">
    <text evidence="8">The IMP cyclohydrolase activity resides in the N-terminal region.</text>
</comment>
<comment type="pathway">
    <text evidence="1 8">Purine metabolism; IMP biosynthesis via de novo pathway; IMP from 5-formamido-1-(5-phospho-D-ribosyl)imidazole-4-carboxamide: step 1/1.</text>
</comment>
<dbReference type="GO" id="GO:0005829">
    <property type="term" value="C:cytosol"/>
    <property type="evidence" value="ECO:0007669"/>
    <property type="project" value="TreeGrafter"/>
</dbReference>
<dbReference type="InterPro" id="IPR016193">
    <property type="entry name" value="Cytidine_deaminase-like"/>
</dbReference>
<comment type="pathway">
    <text evidence="2 8">Purine metabolism; IMP biosynthesis via de novo pathway; 5-formamido-1-(5-phospho-D-ribosyl)imidazole-4-carboxamide from 5-amino-1-(5-phospho-D-ribosyl)imidazole-4-carboxamide (10-formyl THF route): step 1/1.</text>
</comment>
<dbReference type="CDD" id="cd01421">
    <property type="entry name" value="IMPCH"/>
    <property type="match status" value="1"/>
</dbReference>
<dbReference type="EC" id="3.5.4.10" evidence="8"/>
<dbReference type="Gene3D" id="3.40.140.20">
    <property type="match status" value="2"/>
</dbReference>
<name>A0A150WFX5_BDEBC</name>
<dbReference type="InterPro" id="IPR011607">
    <property type="entry name" value="MGS-like_dom"/>
</dbReference>
<dbReference type="Pfam" id="PF02142">
    <property type="entry name" value="MGS"/>
    <property type="match status" value="1"/>
</dbReference>
<evidence type="ECO:0000256" key="1">
    <source>
        <dbReference type="ARBA" id="ARBA00004844"/>
    </source>
</evidence>
<dbReference type="GO" id="GO:0004643">
    <property type="term" value="F:phosphoribosylaminoimidazolecarboxamide formyltransferase activity"/>
    <property type="evidence" value="ECO:0007669"/>
    <property type="project" value="UniProtKB-UniRule"/>
</dbReference>
<dbReference type="Pfam" id="PF01808">
    <property type="entry name" value="AICARFT_IMPCHas"/>
    <property type="match status" value="1"/>
</dbReference>
<dbReference type="NCBIfam" id="NF002049">
    <property type="entry name" value="PRK00881.1"/>
    <property type="match status" value="1"/>
</dbReference>
<dbReference type="PIRSF" id="PIRSF000414">
    <property type="entry name" value="AICARFT_IMPCHas"/>
    <property type="match status" value="1"/>
</dbReference>
<dbReference type="OrthoDB" id="5288157at2"/>
<dbReference type="SMART" id="SM00798">
    <property type="entry name" value="AICARFT_IMPCHas"/>
    <property type="match status" value="1"/>
</dbReference>
<dbReference type="SMART" id="SM00851">
    <property type="entry name" value="MGS"/>
    <property type="match status" value="1"/>
</dbReference>
<keyword evidence="7 8" id="KW-0511">Multifunctional enzyme</keyword>
<organism evidence="10 11">
    <name type="scientific">Bdellovibrio bacteriovorus</name>
    <dbReference type="NCBI Taxonomy" id="959"/>
    <lineage>
        <taxon>Bacteria</taxon>
        <taxon>Pseudomonadati</taxon>
        <taxon>Bdellovibrionota</taxon>
        <taxon>Bdellovibrionia</taxon>
        <taxon>Bdellovibrionales</taxon>
        <taxon>Pseudobdellovibrionaceae</taxon>
        <taxon>Bdellovibrio</taxon>
    </lineage>
</organism>
<dbReference type="PROSITE" id="PS51855">
    <property type="entry name" value="MGS"/>
    <property type="match status" value="1"/>
</dbReference>
<proteinExistence type="inferred from homology"/>
<evidence type="ECO:0000256" key="8">
    <source>
        <dbReference type="HAMAP-Rule" id="MF_00139"/>
    </source>
</evidence>
<comment type="similarity">
    <text evidence="3 8">Belongs to the PurH family.</text>
</comment>
<evidence type="ECO:0000256" key="2">
    <source>
        <dbReference type="ARBA" id="ARBA00004954"/>
    </source>
</evidence>
<dbReference type="InterPro" id="IPR002695">
    <property type="entry name" value="PurH-like"/>
</dbReference>
<comment type="caution">
    <text evidence="10">The sequence shown here is derived from an EMBL/GenBank/DDBJ whole genome shotgun (WGS) entry which is preliminary data.</text>
</comment>
<feature type="domain" description="MGS-like" evidence="9">
    <location>
        <begin position="1"/>
        <end position="146"/>
    </location>
</feature>
<gene>
    <name evidence="8" type="primary">purH</name>
    <name evidence="10" type="ORF">AZI85_07285</name>
</gene>